<sequence length="300" mass="33957">MELEISTNVRSFPNQVQRKLDFAKRRPEFFGAVAENLFFTPTRSFPSRKEKDVLATGMEKTFQMGNREIHYWHWDQGGELIFLIHGWNGHSGNLTRFVEPLLAGGYSIVSFDIPGHGASQGRYSSLPLSARALTQLTQIIGVPYAFLTHSFGGAIATLAMETGLEVKRAVYIAPPLQLEDFRYEFCNYMNFDFNIMESMRVRIEKRFNFSLKRLNTAELGKNLNTKLLVIHDKDDTEVPYSKGEEVVKSWKSAELISTEGLGHKMILRSPDVIEKAIRFIKEGLVSSDSGLLQRISALGV</sequence>
<evidence type="ECO:0000313" key="4">
    <source>
        <dbReference type="Proteomes" id="UP000298264"/>
    </source>
</evidence>
<dbReference type="InterPro" id="IPR022742">
    <property type="entry name" value="Hydrolase_4"/>
</dbReference>
<evidence type="ECO:0000313" key="3">
    <source>
        <dbReference type="EMBL" id="TGN13146.1"/>
    </source>
</evidence>
<dbReference type="Gene3D" id="3.40.50.1820">
    <property type="entry name" value="alpha/beta hydrolase"/>
    <property type="match status" value="1"/>
</dbReference>
<proteinExistence type="predicted"/>
<dbReference type="EMBL" id="RQHV01000032">
    <property type="protein sequence ID" value="TGN13146.1"/>
    <property type="molecule type" value="Genomic_DNA"/>
</dbReference>
<comment type="caution">
    <text evidence="3">The sequence shown here is derived from an EMBL/GenBank/DDBJ whole genome shotgun (WGS) entry which is preliminary data.</text>
</comment>
<dbReference type="AlphaFoldDB" id="A0A4R9LVY1"/>
<dbReference type="SUPFAM" id="SSF53474">
    <property type="entry name" value="alpha/beta-Hydrolases"/>
    <property type="match status" value="1"/>
</dbReference>
<reference evidence="3" key="1">
    <citation type="journal article" date="2019" name="PLoS Negl. Trop. Dis.">
        <title>Revisiting the worldwide diversity of Leptospira species in the environment.</title>
        <authorList>
            <person name="Vincent A.T."/>
            <person name="Schiettekatte O."/>
            <person name="Bourhy P."/>
            <person name="Veyrier F.J."/>
            <person name="Picardeau M."/>
        </authorList>
    </citation>
    <scope>NUCLEOTIDE SEQUENCE [LARGE SCALE GENOMIC DNA]</scope>
    <source>
        <strain evidence="3">201400974</strain>
    </source>
</reference>
<dbReference type="OrthoDB" id="5614837at2"/>
<dbReference type="Proteomes" id="UP000298264">
    <property type="component" value="Unassembled WGS sequence"/>
</dbReference>
<dbReference type="PANTHER" id="PTHR46438">
    <property type="entry name" value="ALPHA/BETA-HYDROLASES SUPERFAMILY PROTEIN"/>
    <property type="match status" value="1"/>
</dbReference>
<dbReference type="PANTHER" id="PTHR46438:SF11">
    <property type="entry name" value="LIPASE-RELATED"/>
    <property type="match status" value="1"/>
</dbReference>
<gene>
    <name evidence="3" type="ORF">EHS11_04395</name>
</gene>
<dbReference type="InterPro" id="IPR029058">
    <property type="entry name" value="AB_hydrolase_fold"/>
</dbReference>
<organism evidence="3 4">
    <name type="scientific">Leptospira ilyithenensis</name>
    <dbReference type="NCBI Taxonomy" id="2484901"/>
    <lineage>
        <taxon>Bacteria</taxon>
        <taxon>Pseudomonadati</taxon>
        <taxon>Spirochaetota</taxon>
        <taxon>Spirochaetia</taxon>
        <taxon>Leptospirales</taxon>
        <taxon>Leptospiraceae</taxon>
        <taxon>Leptospira</taxon>
    </lineage>
</organism>
<keyword evidence="3" id="KW-0378">Hydrolase</keyword>
<evidence type="ECO:0000259" key="2">
    <source>
        <dbReference type="Pfam" id="PF12146"/>
    </source>
</evidence>
<dbReference type="Pfam" id="PF12146">
    <property type="entry name" value="Hydrolase_4"/>
    <property type="match status" value="1"/>
</dbReference>
<feature type="domain" description="Peptidase S33 tripeptidyl aminopeptidase-like C-terminal" evidence="1">
    <location>
        <begin position="223"/>
        <end position="283"/>
    </location>
</feature>
<keyword evidence="4" id="KW-1185">Reference proteome</keyword>
<accession>A0A4R9LVY1</accession>
<dbReference type="GO" id="GO:0016787">
    <property type="term" value="F:hydrolase activity"/>
    <property type="evidence" value="ECO:0007669"/>
    <property type="project" value="UniProtKB-KW"/>
</dbReference>
<dbReference type="InterPro" id="IPR013595">
    <property type="entry name" value="Pept_S33_TAP-like_C"/>
</dbReference>
<feature type="domain" description="Serine aminopeptidase S33" evidence="2">
    <location>
        <begin position="80"/>
        <end position="179"/>
    </location>
</feature>
<evidence type="ECO:0000259" key="1">
    <source>
        <dbReference type="Pfam" id="PF08386"/>
    </source>
</evidence>
<protein>
    <submittedName>
        <fullName evidence="3">Alpha/beta fold hydrolase</fullName>
    </submittedName>
</protein>
<dbReference type="RefSeq" id="WP_135763200.1">
    <property type="nucleotide sequence ID" value="NZ_RQHV01000032.1"/>
</dbReference>
<dbReference type="Pfam" id="PF08386">
    <property type="entry name" value="Abhydrolase_4"/>
    <property type="match status" value="1"/>
</dbReference>
<name>A0A4R9LVY1_9LEPT</name>